<accession>F8PDC4</accession>
<organism>
    <name type="scientific">Serpula lacrymans var. lacrymans (strain S7.9)</name>
    <name type="common">Dry rot fungus</name>
    <dbReference type="NCBI Taxonomy" id="578457"/>
    <lineage>
        <taxon>Eukaryota</taxon>
        <taxon>Fungi</taxon>
        <taxon>Dikarya</taxon>
        <taxon>Basidiomycota</taxon>
        <taxon>Agaricomycotina</taxon>
        <taxon>Agaricomycetes</taxon>
        <taxon>Agaricomycetidae</taxon>
        <taxon>Boletales</taxon>
        <taxon>Coniophorineae</taxon>
        <taxon>Serpulaceae</taxon>
        <taxon>Serpula</taxon>
    </lineage>
</organism>
<protein>
    <submittedName>
        <fullName evidence="1">Uncharacterized protein</fullName>
    </submittedName>
</protein>
<dbReference type="GeneID" id="18821527"/>
<dbReference type="KEGG" id="sla:SERLADRAFT_480434"/>
<sequence>MRFIPYQILMRLEFESVQRQLRMQQVINASSKHTFRKHTIETCLSTRHRVTTKTQSECWTNNIGSTEGTLNQERLTREHILSESPPFFRLSLVV</sequence>
<dbReference type="RefSeq" id="XP_007324398.1">
    <property type="nucleotide sequence ID" value="XM_007324336.1"/>
</dbReference>
<proteinExistence type="predicted"/>
<reference evidence="1" key="1">
    <citation type="submission" date="2011-04" db="EMBL/GenBank/DDBJ databases">
        <title>Evolution of plant cell wall degrading machinery underlies the functional diversity of forest fungi.</title>
        <authorList>
            <consortium name="US DOE Joint Genome Institute (JGI-PGF)"/>
            <person name="Eastwood D.C."/>
            <person name="Floudas D."/>
            <person name="Binder M."/>
            <person name="Majcherczyk A."/>
            <person name="Schneider P."/>
            <person name="Aerts A."/>
            <person name="Asiegbu F.O."/>
            <person name="Baker S.E."/>
            <person name="Barry K."/>
            <person name="Bendiksby M."/>
            <person name="Blumentritt M."/>
            <person name="Coutinho P.M."/>
            <person name="Cullen D."/>
            <person name="Cullen D."/>
            <person name="Gathman A."/>
            <person name="Goodell B."/>
            <person name="Henrissat B."/>
            <person name="Ihrmark K."/>
            <person name="Kauserud H."/>
            <person name="Kohler A."/>
            <person name="LaButti K."/>
            <person name="Lapidus A."/>
            <person name="Lavin J.L."/>
            <person name="Lee Y.-H."/>
            <person name="Lindquist E."/>
            <person name="Lilly W."/>
            <person name="Lucas S."/>
            <person name="Morin E."/>
            <person name="Murat C."/>
            <person name="Oguiza J.A."/>
            <person name="Park J."/>
            <person name="Pisabarro A.G."/>
            <person name="Riley R."/>
            <person name="Rosling A."/>
            <person name="Salamov A."/>
            <person name="Schmidt O."/>
            <person name="Schmutz J."/>
            <person name="Skrede I."/>
            <person name="Stenlid J."/>
            <person name="Wiebenga A."/>
            <person name="Xie X."/>
            <person name="Kues U."/>
            <person name="Hibbett D.S."/>
            <person name="Hoffmeister D."/>
            <person name="Hogberg N."/>
            <person name="Martin F."/>
            <person name="Grigoriev I.V."/>
            <person name="Watkinson S.C."/>
        </authorList>
    </citation>
    <scope>NUCLEOTIDE SEQUENCE</scope>
    <source>
        <strain evidence="1">S7.9</strain>
    </source>
</reference>
<dbReference type="HOGENOM" id="CLU_2387527_0_0_1"/>
<dbReference type="AlphaFoldDB" id="F8PDC4"/>
<evidence type="ECO:0000313" key="1">
    <source>
        <dbReference type="EMBL" id="EGO18745.1"/>
    </source>
</evidence>
<gene>
    <name evidence="1" type="ORF">SERLADRAFT_480434</name>
</gene>
<dbReference type="Proteomes" id="UP000008064">
    <property type="component" value="Unassembled WGS sequence"/>
</dbReference>
<dbReference type="EMBL" id="GL945446">
    <property type="protein sequence ID" value="EGO18745.1"/>
    <property type="molecule type" value="Genomic_DNA"/>
</dbReference>
<name>F8PDC4_SERL9</name>